<keyword evidence="2 4" id="KW-0853">WD repeat</keyword>
<gene>
    <name evidence="5" type="ORF">HDID_LOCUS10383</name>
</gene>
<accession>A0A0R3SXC2</accession>
<dbReference type="InterPro" id="IPR036322">
    <property type="entry name" value="WD40_repeat_dom_sf"/>
</dbReference>
<organism evidence="7">
    <name type="scientific">Hymenolepis diminuta</name>
    <name type="common">Rat tapeworm</name>
    <dbReference type="NCBI Taxonomy" id="6216"/>
    <lineage>
        <taxon>Eukaryota</taxon>
        <taxon>Metazoa</taxon>
        <taxon>Spiralia</taxon>
        <taxon>Lophotrochozoa</taxon>
        <taxon>Platyhelminthes</taxon>
        <taxon>Cestoda</taxon>
        <taxon>Eucestoda</taxon>
        <taxon>Cyclophyllidea</taxon>
        <taxon>Hymenolepididae</taxon>
        <taxon>Hymenolepis</taxon>
    </lineage>
</organism>
<evidence type="ECO:0000313" key="7">
    <source>
        <dbReference type="WBParaSite" id="HDID_0001038501-mRNA-1"/>
    </source>
</evidence>
<dbReference type="SUPFAM" id="SSF50978">
    <property type="entry name" value="WD40 repeat-like"/>
    <property type="match status" value="1"/>
</dbReference>
<dbReference type="EMBL" id="UYSG01011654">
    <property type="protein sequence ID" value="VDL63219.1"/>
    <property type="molecule type" value="Genomic_DNA"/>
</dbReference>
<evidence type="ECO:0000256" key="3">
    <source>
        <dbReference type="ARBA" id="ARBA00022737"/>
    </source>
</evidence>
<sequence length="370" mass="41127">MLKSLHRRVFESITFNTAAASHDHLLTFCSQDCFSIFNAFTLKRSTYRFETSSRCNAVDFAENEGQVFLSGDFDGTMRIWDVRNPRKPTSVSEAGRNFLPKGGAFNTAAISSNGRYICAGTNTIKGKRKITNSKLGPEPKRHLLEQSAQEENGEDSSCGESSSPVYILCWDTRQMIQPLLILDDIHSDEVNHIGFEKGSSRFLSAADDCLVCLTDINAPSDDRLVDTFNAESPVNLCDFLGSKDGVYAFSNMHSRFSAWPLDLEADVSEWKKLKQPAAARFLLSAFRLPTPEPSVCLLSTSAVKQDLRLSVVKPGDAQIVVKTRLFKKESKLESDAFYARVVAPIQSSDDLFGILMVTKHSVQRLQARLS</sequence>
<dbReference type="AlphaFoldDB" id="A0A0R3SXC2"/>
<evidence type="ECO:0000313" key="6">
    <source>
        <dbReference type="Proteomes" id="UP000274504"/>
    </source>
</evidence>
<dbReference type="InterPro" id="IPR015943">
    <property type="entry name" value="WD40/YVTN_repeat-like_dom_sf"/>
</dbReference>
<name>A0A0R3SXC2_HYMDI</name>
<dbReference type="Proteomes" id="UP000274504">
    <property type="component" value="Unassembled WGS sequence"/>
</dbReference>
<feature type="repeat" description="WD" evidence="4">
    <location>
        <begin position="57"/>
        <end position="90"/>
    </location>
</feature>
<dbReference type="Gene3D" id="2.130.10.10">
    <property type="entry name" value="YVTN repeat-like/Quinoprotein amine dehydrogenase"/>
    <property type="match status" value="1"/>
</dbReference>
<proteinExistence type="predicted"/>
<dbReference type="InterPro" id="IPR001680">
    <property type="entry name" value="WD40_rpt"/>
</dbReference>
<dbReference type="PROSITE" id="PS50082">
    <property type="entry name" value="WD_REPEATS_2"/>
    <property type="match status" value="1"/>
</dbReference>
<dbReference type="PANTHER" id="PTHR22889:SF0">
    <property type="entry name" value="WD REPEAT-CONTAINING PROTEIN 89"/>
    <property type="match status" value="1"/>
</dbReference>
<dbReference type="Pfam" id="PF00400">
    <property type="entry name" value="WD40"/>
    <property type="match status" value="1"/>
</dbReference>
<reference evidence="5 6" key="2">
    <citation type="submission" date="2018-11" db="EMBL/GenBank/DDBJ databases">
        <authorList>
            <consortium name="Pathogen Informatics"/>
        </authorList>
    </citation>
    <scope>NUCLEOTIDE SEQUENCE [LARGE SCALE GENOMIC DNA]</scope>
</reference>
<dbReference type="SMART" id="SM00320">
    <property type="entry name" value="WD40"/>
    <property type="match status" value="2"/>
</dbReference>
<evidence type="ECO:0000256" key="1">
    <source>
        <dbReference type="ARBA" id="ARBA00021125"/>
    </source>
</evidence>
<protein>
    <recommendedName>
        <fullName evidence="1">WD repeat-containing protein 89</fullName>
    </recommendedName>
</protein>
<evidence type="ECO:0000256" key="2">
    <source>
        <dbReference type="ARBA" id="ARBA00022574"/>
    </source>
</evidence>
<dbReference type="PANTHER" id="PTHR22889">
    <property type="entry name" value="WD REPEAT-CONTAINING PROTEIN 89"/>
    <property type="match status" value="1"/>
</dbReference>
<keyword evidence="3" id="KW-0677">Repeat</keyword>
<evidence type="ECO:0000313" key="5">
    <source>
        <dbReference type="EMBL" id="VDL63219.1"/>
    </source>
</evidence>
<dbReference type="WBParaSite" id="HDID_0001038501-mRNA-1">
    <property type="protein sequence ID" value="HDID_0001038501-mRNA-1"/>
    <property type="gene ID" value="HDID_0001038501"/>
</dbReference>
<dbReference type="InterPro" id="IPR039328">
    <property type="entry name" value="WDR89"/>
</dbReference>
<evidence type="ECO:0000256" key="4">
    <source>
        <dbReference type="PROSITE-ProRule" id="PRU00221"/>
    </source>
</evidence>
<dbReference type="OrthoDB" id="6253837at2759"/>
<reference evidence="7" key="1">
    <citation type="submission" date="2017-02" db="UniProtKB">
        <authorList>
            <consortium name="WormBaseParasite"/>
        </authorList>
    </citation>
    <scope>IDENTIFICATION</scope>
</reference>